<sequence>MPRPGPRPYECVRRAWHSERHQPMRGSLIQEIFRVVNEIHSTATKKNKEWQEKLPVVVLKSEEIMYSKANSEAEYMDLKTLLDRTNDAINTIIRRDESTETGELLPPCIEAALNLGCTPRRTSRSQRNSNARCYLNTGIQEPINVENVAQGNHPVQSQGMAHYSPLIKQTMNATQNLVVRNISFAASKHPFASQSAPPSSNFPMENYPDSCSVYPLYYGTCFKVEETPHGFENFHNLTSSNMEPVNVNVDRNSFSGNSLSKILQTDNKHDIGCDLSLRLGPLSVPCPSVEHSQQEQVKEVGYSYLEGDRFSDFTPQMNEQILFFSNANVYDPLDVRSSQQSGDGNIDTNKRKRKAVSTYPLEDQHFGWQPKLQCSQLAGRMKSAGS</sequence>
<organism evidence="1 2">
    <name type="scientific">Melia azedarach</name>
    <name type="common">Chinaberry tree</name>
    <dbReference type="NCBI Taxonomy" id="155640"/>
    <lineage>
        <taxon>Eukaryota</taxon>
        <taxon>Viridiplantae</taxon>
        <taxon>Streptophyta</taxon>
        <taxon>Embryophyta</taxon>
        <taxon>Tracheophyta</taxon>
        <taxon>Spermatophyta</taxon>
        <taxon>Magnoliopsida</taxon>
        <taxon>eudicotyledons</taxon>
        <taxon>Gunneridae</taxon>
        <taxon>Pentapetalae</taxon>
        <taxon>rosids</taxon>
        <taxon>malvids</taxon>
        <taxon>Sapindales</taxon>
        <taxon>Meliaceae</taxon>
        <taxon>Melia</taxon>
    </lineage>
</organism>
<comment type="caution">
    <text evidence="1">The sequence shown here is derived from an EMBL/GenBank/DDBJ whole genome shotgun (WGS) entry which is preliminary data.</text>
</comment>
<protein>
    <submittedName>
        <fullName evidence="1">Histone acetyltransferase</fullName>
    </submittedName>
</protein>
<dbReference type="EMBL" id="CM051403">
    <property type="protein sequence ID" value="KAJ4707883.1"/>
    <property type="molecule type" value="Genomic_DNA"/>
</dbReference>
<reference evidence="1 2" key="1">
    <citation type="journal article" date="2023" name="Science">
        <title>Complex scaffold remodeling in plant triterpene biosynthesis.</title>
        <authorList>
            <person name="De La Pena R."/>
            <person name="Hodgson H."/>
            <person name="Liu J.C."/>
            <person name="Stephenson M.J."/>
            <person name="Martin A.C."/>
            <person name="Owen C."/>
            <person name="Harkess A."/>
            <person name="Leebens-Mack J."/>
            <person name="Jimenez L.E."/>
            <person name="Osbourn A."/>
            <person name="Sattely E.S."/>
        </authorList>
    </citation>
    <scope>NUCLEOTIDE SEQUENCE [LARGE SCALE GENOMIC DNA]</scope>
    <source>
        <strain evidence="2">cv. JPN11</strain>
        <tissue evidence="1">Leaf</tissue>
    </source>
</reference>
<evidence type="ECO:0000313" key="2">
    <source>
        <dbReference type="Proteomes" id="UP001164539"/>
    </source>
</evidence>
<name>A0ACC1X9R7_MELAZ</name>
<evidence type="ECO:0000313" key="1">
    <source>
        <dbReference type="EMBL" id="KAJ4707883.1"/>
    </source>
</evidence>
<proteinExistence type="predicted"/>
<gene>
    <name evidence="1" type="ORF">OWV82_017926</name>
</gene>
<dbReference type="Proteomes" id="UP001164539">
    <property type="component" value="Chromosome 10"/>
</dbReference>
<keyword evidence="2" id="KW-1185">Reference proteome</keyword>
<accession>A0ACC1X9R7</accession>